<comment type="subcellular location">
    <subcellularLocation>
        <location evidence="2">Cell inner membrane</location>
        <topology evidence="2">Multi-pass membrane protein</topology>
    </subcellularLocation>
</comment>
<sequence length="223" mass="22222">MIAALAAVAGQTARLQLRTGGGALVGLIFFLTVVTIIPFGVGPDLNLLSRIGPAILWIGALLATLLGLDRLFQDDRSDGSLDLLHLSGHPLELIVLAKAAGHWLATGLPLVVAAPFLGLLLAIEPVALGAVTLTLLAGTPALTLVGTVGAALTTALGRGGLLIAVLVLPFAIPVLIFGVSAASSVIVGPAPFLPPFLILVALSLVSAVVAAVAGAAALRSGLD</sequence>
<evidence type="ECO:0000313" key="14">
    <source>
        <dbReference type="EMBL" id="SDB06463.1"/>
    </source>
</evidence>
<name>A0A1G6AED9_9HYPH</name>
<evidence type="ECO:0000256" key="1">
    <source>
        <dbReference type="ARBA" id="ARBA00002442"/>
    </source>
</evidence>
<keyword evidence="6 12" id="KW-1003">Cell membrane</keyword>
<keyword evidence="11 12" id="KW-0472">Membrane</keyword>
<evidence type="ECO:0000256" key="3">
    <source>
        <dbReference type="ARBA" id="ARBA00010544"/>
    </source>
</evidence>
<evidence type="ECO:0000256" key="6">
    <source>
        <dbReference type="ARBA" id="ARBA00022475"/>
    </source>
</evidence>
<dbReference type="GO" id="GO:0015232">
    <property type="term" value="F:heme transmembrane transporter activity"/>
    <property type="evidence" value="ECO:0007669"/>
    <property type="project" value="InterPro"/>
</dbReference>
<feature type="transmembrane region" description="Helical" evidence="13">
    <location>
        <begin position="47"/>
        <end position="68"/>
    </location>
</feature>
<keyword evidence="5 12" id="KW-0813">Transport</keyword>
<dbReference type="OrthoDB" id="9812915at2"/>
<evidence type="ECO:0000256" key="11">
    <source>
        <dbReference type="ARBA" id="ARBA00023136"/>
    </source>
</evidence>
<evidence type="ECO:0000313" key="15">
    <source>
        <dbReference type="Proteomes" id="UP000199071"/>
    </source>
</evidence>
<keyword evidence="10 13" id="KW-1133">Transmembrane helix</keyword>
<keyword evidence="9 12" id="KW-0201">Cytochrome c-type biogenesis</keyword>
<reference evidence="14 15" key="1">
    <citation type="submission" date="2016-10" db="EMBL/GenBank/DDBJ databases">
        <authorList>
            <person name="de Groot N.N."/>
        </authorList>
    </citation>
    <scope>NUCLEOTIDE SEQUENCE [LARGE SCALE GENOMIC DNA]</scope>
    <source>
        <strain evidence="14 15">ATCC 35022</strain>
    </source>
</reference>
<evidence type="ECO:0000256" key="13">
    <source>
        <dbReference type="SAM" id="Phobius"/>
    </source>
</evidence>
<organism evidence="14 15">
    <name type="scientific">Bauldia litoralis</name>
    <dbReference type="NCBI Taxonomy" id="665467"/>
    <lineage>
        <taxon>Bacteria</taxon>
        <taxon>Pseudomonadati</taxon>
        <taxon>Pseudomonadota</taxon>
        <taxon>Alphaproteobacteria</taxon>
        <taxon>Hyphomicrobiales</taxon>
        <taxon>Kaistiaceae</taxon>
        <taxon>Bauldia</taxon>
    </lineage>
</organism>
<feature type="transmembrane region" description="Helical" evidence="13">
    <location>
        <begin position="103"/>
        <end position="123"/>
    </location>
</feature>
<dbReference type="NCBIfam" id="TIGR01190">
    <property type="entry name" value="ccmB"/>
    <property type="match status" value="1"/>
</dbReference>
<proteinExistence type="inferred from homology"/>
<dbReference type="InterPro" id="IPR026031">
    <property type="entry name" value="Cyt_c_CcmB_bac"/>
</dbReference>
<feature type="transmembrane region" description="Helical" evidence="13">
    <location>
        <begin position="159"/>
        <end position="186"/>
    </location>
</feature>
<dbReference type="STRING" id="665467.SAMN02982931_00480"/>
<feature type="transmembrane region" description="Helical" evidence="13">
    <location>
        <begin position="192"/>
        <end position="218"/>
    </location>
</feature>
<accession>A0A1G6AED9</accession>
<keyword evidence="15" id="KW-1185">Reference proteome</keyword>
<evidence type="ECO:0000256" key="4">
    <source>
        <dbReference type="ARBA" id="ARBA00016452"/>
    </source>
</evidence>
<dbReference type="Proteomes" id="UP000199071">
    <property type="component" value="Unassembled WGS sequence"/>
</dbReference>
<dbReference type="GO" id="GO:1903607">
    <property type="term" value="P:cytochrome c biosynthetic process"/>
    <property type="evidence" value="ECO:0007669"/>
    <property type="project" value="TreeGrafter"/>
</dbReference>
<protein>
    <recommendedName>
        <fullName evidence="4 12">Heme exporter protein B</fullName>
    </recommendedName>
</protein>
<feature type="transmembrane region" description="Helical" evidence="13">
    <location>
        <begin position="21"/>
        <end position="41"/>
    </location>
</feature>
<dbReference type="GO" id="GO:0005886">
    <property type="term" value="C:plasma membrane"/>
    <property type="evidence" value="ECO:0007669"/>
    <property type="project" value="UniProtKB-SubCell"/>
</dbReference>
<dbReference type="EMBL" id="FMXQ01000001">
    <property type="protein sequence ID" value="SDB06463.1"/>
    <property type="molecule type" value="Genomic_DNA"/>
</dbReference>
<dbReference type="PANTHER" id="PTHR30070:SF1">
    <property type="entry name" value="CYTOCHROME C BIOGENESIS B-RELATED"/>
    <property type="match status" value="1"/>
</dbReference>
<dbReference type="PIRSF" id="PIRSF002764">
    <property type="entry name" value="CcmB"/>
    <property type="match status" value="1"/>
</dbReference>
<dbReference type="PANTHER" id="PTHR30070">
    <property type="entry name" value="HEME EXPORTER PROTEIN B"/>
    <property type="match status" value="1"/>
</dbReference>
<evidence type="ECO:0000256" key="5">
    <source>
        <dbReference type="ARBA" id="ARBA00022448"/>
    </source>
</evidence>
<dbReference type="RefSeq" id="WP_090874592.1">
    <property type="nucleotide sequence ID" value="NZ_FMXQ01000001.1"/>
</dbReference>
<keyword evidence="7 12" id="KW-0997">Cell inner membrane</keyword>
<comment type="function">
    <text evidence="1 12">Required for the export of heme to the periplasm for the biogenesis of c-type cytochromes.</text>
</comment>
<evidence type="ECO:0000256" key="2">
    <source>
        <dbReference type="ARBA" id="ARBA00004429"/>
    </source>
</evidence>
<evidence type="ECO:0000256" key="7">
    <source>
        <dbReference type="ARBA" id="ARBA00022519"/>
    </source>
</evidence>
<dbReference type="PRINTS" id="PR01414">
    <property type="entry name" value="CCMBBIOGNSIS"/>
</dbReference>
<keyword evidence="8 13" id="KW-0812">Transmembrane</keyword>
<evidence type="ECO:0000256" key="10">
    <source>
        <dbReference type="ARBA" id="ARBA00022989"/>
    </source>
</evidence>
<evidence type="ECO:0000256" key="9">
    <source>
        <dbReference type="ARBA" id="ARBA00022748"/>
    </source>
</evidence>
<gene>
    <name evidence="14" type="ORF">SAMN02982931_00480</name>
</gene>
<comment type="similarity">
    <text evidence="3 12">Belongs to the CcmB/CycW/HelB family.</text>
</comment>
<dbReference type="InterPro" id="IPR003544">
    <property type="entry name" value="Cyt_c_biogenesis_CcmB"/>
</dbReference>
<feature type="transmembrane region" description="Helical" evidence="13">
    <location>
        <begin position="129"/>
        <end position="152"/>
    </location>
</feature>
<dbReference type="AlphaFoldDB" id="A0A1G6AED9"/>
<evidence type="ECO:0000256" key="12">
    <source>
        <dbReference type="PIRNR" id="PIRNR002764"/>
    </source>
</evidence>
<evidence type="ECO:0000256" key="8">
    <source>
        <dbReference type="ARBA" id="ARBA00022692"/>
    </source>
</evidence>
<dbReference type="Pfam" id="PF03379">
    <property type="entry name" value="CcmB"/>
    <property type="match status" value="1"/>
</dbReference>
<dbReference type="GO" id="GO:0017004">
    <property type="term" value="P:cytochrome complex assembly"/>
    <property type="evidence" value="ECO:0007669"/>
    <property type="project" value="UniProtKB-KW"/>
</dbReference>